<dbReference type="PANTHER" id="PTHR23513:SF6">
    <property type="entry name" value="MAJOR FACILITATOR SUPERFAMILY ASSOCIATED DOMAIN-CONTAINING PROTEIN"/>
    <property type="match status" value="1"/>
</dbReference>
<evidence type="ECO:0000256" key="3">
    <source>
        <dbReference type="ARBA" id="ARBA00022475"/>
    </source>
</evidence>
<keyword evidence="9" id="KW-1185">Reference proteome</keyword>
<proteinExistence type="predicted"/>
<organism evidence="8 9">
    <name type="scientific">Acrocarpospora macrocephala</name>
    <dbReference type="NCBI Taxonomy" id="150177"/>
    <lineage>
        <taxon>Bacteria</taxon>
        <taxon>Bacillati</taxon>
        <taxon>Actinomycetota</taxon>
        <taxon>Actinomycetes</taxon>
        <taxon>Streptosporangiales</taxon>
        <taxon>Streptosporangiaceae</taxon>
        <taxon>Acrocarpospora</taxon>
    </lineage>
</organism>
<keyword evidence="5 7" id="KW-1133">Transmembrane helix</keyword>
<accession>A0A5M3WU83</accession>
<dbReference type="InterPro" id="IPR010290">
    <property type="entry name" value="TM_effector"/>
</dbReference>
<evidence type="ECO:0000256" key="1">
    <source>
        <dbReference type="ARBA" id="ARBA00004651"/>
    </source>
</evidence>
<evidence type="ECO:0000256" key="2">
    <source>
        <dbReference type="ARBA" id="ARBA00022448"/>
    </source>
</evidence>
<comment type="subcellular location">
    <subcellularLocation>
        <location evidence="1">Cell membrane</location>
        <topology evidence="1">Multi-pass membrane protein</topology>
    </subcellularLocation>
</comment>
<dbReference type="Gene3D" id="1.20.1250.20">
    <property type="entry name" value="MFS general substrate transporter like domains"/>
    <property type="match status" value="1"/>
</dbReference>
<dbReference type="EMBL" id="BLAE01000035">
    <property type="protein sequence ID" value="GES12240.1"/>
    <property type="molecule type" value="Genomic_DNA"/>
</dbReference>
<evidence type="ECO:0000256" key="6">
    <source>
        <dbReference type="ARBA" id="ARBA00023136"/>
    </source>
</evidence>
<keyword evidence="6 7" id="KW-0472">Membrane</keyword>
<feature type="transmembrane region" description="Helical" evidence="7">
    <location>
        <begin position="9"/>
        <end position="27"/>
    </location>
</feature>
<keyword evidence="4 7" id="KW-0812">Transmembrane</keyword>
<reference evidence="8 9" key="1">
    <citation type="submission" date="2019-10" db="EMBL/GenBank/DDBJ databases">
        <title>Whole genome shotgun sequence of Acrocarpospora macrocephala NBRC 16266.</title>
        <authorList>
            <person name="Ichikawa N."/>
            <person name="Kimura A."/>
            <person name="Kitahashi Y."/>
            <person name="Komaki H."/>
            <person name="Oguchi A."/>
        </authorList>
    </citation>
    <scope>NUCLEOTIDE SEQUENCE [LARGE SCALE GENOMIC DNA]</scope>
    <source>
        <strain evidence="8 9">NBRC 16266</strain>
    </source>
</reference>
<keyword evidence="2" id="KW-0813">Transport</keyword>
<dbReference type="SUPFAM" id="SSF103473">
    <property type="entry name" value="MFS general substrate transporter"/>
    <property type="match status" value="1"/>
</dbReference>
<evidence type="ECO:0000256" key="5">
    <source>
        <dbReference type="ARBA" id="ARBA00022989"/>
    </source>
</evidence>
<dbReference type="Proteomes" id="UP000331127">
    <property type="component" value="Unassembled WGS sequence"/>
</dbReference>
<feature type="transmembrane region" description="Helical" evidence="7">
    <location>
        <begin position="133"/>
        <end position="154"/>
    </location>
</feature>
<evidence type="ECO:0000313" key="8">
    <source>
        <dbReference type="EMBL" id="GES12240.1"/>
    </source>
</evidence>
<evidence type="ECO:0000256" key="4">
    <source>
        <dbReference type="ARBA" id="ARBA00022692"/>
    </source>
</evidence>
<dbReference type="CDD" id="cd06173">
    <property type="entry name" value="MFS_MefA_like"/>
    <property type="match status" value="1"/>
</dbReference>
<feature type="transmembrane region" description="Helical" evidence="7">
    <location>
        <begin position="97"/>
        <end position="121"/>
    </location>
</feature>
<dbReference type="InterPro" id="IPR036259">
    <property type="entry name" value="MFS_trans_sf"/>
</dbReference>
<feature type="transmembrane region" description="Helical" evidence="7">
    <location>
        <begin position="246"/>
        <end position="264"/>
    </location>
</feature>
<feature type="transmembrane region" description="Helical" evidence="7">
    <location>
        <begin position="66"/>
        <end position="85"/>
    </location>
</feature>
<evidence type="ECO:0000313" key="9">
    <source>
        <dbReference type="Proteomes" id="UP000331127"/>
    </source>
</evidence>
<name>A0A5M3WU83_9ACTN</name>
<feature type="transmembrane region" description="Helical" evidence="7">
    <location>
        <begin position="362"/>
        <end position="379"/>
    </location>
</feature>
<sequence>MYRYLSARVVSWIGSSITLVALPVLLYQRTGSAALSGLLATLEAVPYLLLGLPAGALADRWDRRRTLVLTSWTSALLIASVPVAATLDLLTTPQLFVVAAGSSASFVFFDAAAFGALPALVGREGIAKATSTLMTFSTLVTLIGPALAGILIAVTGAPHAMSLDALSYAAAALLLSRLPLPPPPPAQTRNLRAEIGDGIRYIRNHPMINSLTFLGIGNSLAEGAVLGLLVVVAVERFGLYSGDGRIGLLFAAAAAGAMLAGLALPRLRDRFSTPAISLTGLATVGLLLIVWACTDRLLLALPVLACWQAANTLVSLNGIVERQEQTPDDLQGRVNTTARMIAWGGQPAGAALAGTLAELTSARTALLLIAATVLATLALPPARRLAEQRQPVEPHK</sequence>
<dbReference type="GO" id="GO:0005886">
    <property type="term" value="C:plasma membrane"/>
    <property type="evidence" value="ECO:0007669"/>
    <property type="project" value="UniProtKB-SubCell"/>
</dbReference>
<comment type="caution">
    <text evidence="8">The sequence shown here is derived from an EMBL/GenBank/DDBJ whole genome shotgun (WGS) entry which is preliminary data.</text>
</comment>
<feature type="transmembrane region" description="Helical" evidence="7">
    <location>
        <begin position="33"/>
        <end position="54"/>
    </location>
</feature>
<dbReference type="Pfam" id="PF05977">
    <property type="entry name" value="MFS_3"/>
    <property type="match status" value="1"/>
</dbReference>
<gene>
    <name evidence="8" type="ORF">Amac_058370</name>
</gene>
<feature type="transmembrane region" description="Helical" evidence="7">
    <location>
        <begin position="271"/>
        <end position="292"/>
    </location>
</feature>
<dbReference type="PANTHER" id="PTHR23513">
    <property type="entry name" value="INTEGRAL MEMBRANE EFFLUX PROTEIN-RELATED"/>
    <property type="match status" value="1"/>
</dbReference>
<evidence type="ECO:0000256" key="7">
    <source>
        <dbReference type="SAM" id="Phobius"/>
    </source>
</evidence>
<feature type="transmembrane region" description="Helical" evidence="7">
    <location>
        <begin position="211"/>
        <end position="234"/>
    </location>
</feature>
<protein>
    <submittedName>
        <fullName evidence="8">MFS transporter</fullName>
    </submittedName>
</protein>
<dbReference type="AlphaFoldDB" id="A0A5M3WU83"/>
<keyword evidence="3" id="KW-1003">Cell membrane</keyword>